<dbReference type="GeneID" id="19157994"/>
<evidence type="ECO:0000313" key="3">
    <source>
        <dbReference type="Proteomes" id="UP000019484"/>
    </source>
</evidence>
<name>W9YZG8_9EURO</name>
<keyword evidence="3" id="KW-1185">Reference proteome</keyword>
<feature type="non-terminal residue" evidence="2">
    <location>
        <position position="1"/>
    </location>
</feature>
<organism evidence="2 3">
    <name type="scientific">Capronia coronata CBS 617.96</name>
    <dbReference type="NCBI Taxonomy" id="1182541"/>
    <lineage>
        <taxon>Eukaryota</taxon>
        <taxon>Fungi</taxon>
        <taxon>Dikarya</taxon>
        <taxon>Ascomycota</taxon>
        <taxon>Pezizomycotina</taxon>
        <taxon>Eurotiomycetes</taxon>
        <taxon>Chaetothyriomycetidae</taxon>
        <taxon>Chaetothyriales</taxon>
        <taxon>Herpotrichiellaceae</taxon>
        <taxon>Capronia</taxon>
    </lineage>
</organism>
<feature type="region of interest" description="Disordered" evidence="1">
    <location>
        <begin position="1"/>
        <end position="112"/>
    </location>
</feature>
<dbReference type="AlphaFoldDB" id="W9YZG8"/>
<evidence type="ECO:0000313" key="2">
    <source>
        <dbReference type="EMBL" id="EXJ94701.1"/>
    </source>
</evidence>
<dbReference type="Proteomes" id="UP000019484">
    <property type="component" value="Unassembled WGS sequence"/>
</dbReference>
<sequence length="186" mass="19993">SRSSMNTPNARPKTPTTPGRRPRRRHDMVDATTRGSENNTINVNTNNTSNNTQFARWTVITSPARVPPNPRRGSPHLIPSEPIQLLGPRRRAASAAQHRPGPLQPDPPTGPRLGTVAGIRVDAGQTRPARRPGRAGACRDRQLAHARARRLVVSVARRQSPRAADLPGGAGDLPETSAPQGRLAAN</sequence>
<feature type="region of interest" description="Disordered" evidence="1">
    <location>
        <begin position="153"/>
        <end position="186"/>
    </location>
</feature>
<gene>
    <name evidence="2" type="ORF">A1O1_03098</name>
</gene>
<feature type="compositionally biased region" description="Low complexity" evidence="1">
    <location>
        <begin position="38"/>
        <end position="52"/>
    </location>
</feature>
<dbReference type="RefSeq" id="XP_007722195.1">
    <property type="nucleotide sequence ID" value="XM_007724005.1"/>
</dbReference>
<proteinExistence type="predicted"/>
<dbReference type="HOGENOM" id="CLU_1457763_0_0_1"/>
<reference evidence="2 3" key="1">
    <citation type="submission" date="2013-03" db="EMBL/GenBank/DDBJ databases">
        <title>The Genome Sequence of Capronia coronata CBS 617.96.</title>
        <authorList>
            <consortium name="The Broad Institute Genomics Platform"/>
            <person name="Cuomo C."/>
            <person name="de Hoog S."/>
            <person name="Gorbushina A."/>
            <person name="Walker B."/>
            <person name="Young S.K."/>
            <person name="Zeng Q."/>
            <person name="Gargeya S."/>
            <person name="Fitzgerald M."/>
            <person name="Haas B."/>
            <person name="Abouelleil A."/>
            <person name="Allen A.W."/>
            <person name="Alvarado L."/>
            <person name="Arachchi H.M."/>
            <person name="Berlin A.M."/>
            <person name="Chapman S.B."/>
            <person name="Gainer-Dewar J."/>
            <person name="Goldberg J."/>
            <person name="Griggs A."/>
            <person name="Gujja S."/>
            <person name="Hansen M."/>
            <person name="Howarth C."/>
            <person name="Imamovic A."/>
            <person name="Ireland A."/>
            <person name="Larimer J."/>
            <person name="McCowan C."/>
            <person name="Murphy C."/>
            <person name="Pearson M."/>
            <person name="Poon T.W."/>
            <person name="Priest M."/>
            <person name="Roberts A."/>
            <person name="Saif S."/>
            <person name="Shea T."/>
            <person name="Sisk P."/>
            <person name="Sykes S."/>
            <person name="Wortman J."/>
            <person name="Nusbaum C."/>
            <person name="Birren B."/>
        </authorList>
    </citation>
    <scope>NUCLEOTIDE SEQUENCE [LARGE SCALE GENOMIC DNA]</scope>
    <source>
        <strain evidence="2 3">CBS 617.96</strain>
    </source>
</reference>
<protein>
    <submittedName>
        <fullName evidence="2">Uncharacterized protein</fullName>
    </submittedName>
</protein>
<dbReference type="EMBL" id="AMWN01000002">
    <property type="protein sequence ID" value="EXJ94701.1"/>
    <property type="molecule type" value="Genomic_DNA"/>
</dbReference>
<evidence type="ECO:0000256" key="1">
    <source>
        <dbReference type="SAM" id="MobiDB-lite"/>
    </source>
</evidence>
<feature type="non-terminal residue" evidence="2">
    <location>
        <position position="186"/>
    </location>
</feature>
<accession>W9YZG8</accession>
<comment type="caution">
    <text evidence="2">The sequence shown here is derived from an EMBL/GenBank/DDBJ whole genome shotgun (WGS) entry which is preliminary data.</text>
</comment>